<dbReference type="InterPro" id="IPR023981">
    <property type="entry name" value="MftF"/>
</dbReference>
<evidence type="ECO:0000313" key="5">
    <source>
        <dbReference type="EMBL" id="CAB4591107.1"/>
    </source>
</evidence>
<organism evidence="5">
    <name type="scientific">freshwater metagenome</name>
    <dbReference type="NCBI Taxonomy" id="449393"/>
    <lineage>
        <taxon>unclassified sequences</taxon>
        <taxon>metagenomes</taxon>
        <taxon>ecological metagenomes</taxon>
    </lineage>
</organism>
<keyword evidence="2" id="KW-0328">Glycosyltransferase</keyword>
<dbReference type="GO" id="GO:0016757">
    <property type="term" value="F:glycosyltransferase activity"/>
    <property type="evidence" value="ECO:0007669"/>
    <property type="project" value="UniProtKB-KW"/>
</dbReference>
<dbReference type="EMBL" id="CAEZTY010000056">
    <property type="protein sequence ID" value="CAB4591107.1"/>
    <property type="molecule type" value="Genomic_DNA"/>
</dbReference>
<dbReference type="InterPro" id="IPR029044">
    <property type="entry name" value="Nucleotide-diphossugar_trans"/>
</dbReference>
<keyword evidence="3" id="KW-0808">Transferase</keyword>
<sequence>MTVSELTGLHVVADPSLQQRERGTVLIGGSPLRIVRISEKGADLVDALLDGAPVPPGKGATSLVRRLLDGGLLQPIPQSTPFTTADVTVVIPVRGSLEPELLDGIGDVALIIVVDDESSEPITVPKHTTHGVSVRCIRRDTNGGPAAARNTGLGAVATSLVAFVDADCLPRAGWIASLLTQFGDPNVAVVAPRITSVEPVGAADHPVLSRYERIHASLDRGTQRGRVRARTRVSYVPSAALLCRVDALKKVGGFDEAMTIGEDVDLVWRLDESGHTVRYEPTVTVGHRHRTTPWPWLRRRFDYGTSAGPLAKRHPGALVPIEASGWSIATWGLAAAGHPIVAGAVVGATAGMLSGKLDALSRPMPVAAQLAGRGHLSAGRTIAQGLVRPLWPLTALAIVVIPWRRLKFALLAAVFAPSIIDWVRTRPNISPIPYIALRLADDMAYGAGVWVGSVRAGTIEPLIPDVTSWPKASRYTRWRTNKAQP</sequence>
<comment type="similarity">
    <text evidence="1">Belongs to the glycosyltransferase 2 family.</text>
</comment>
<dbReference type="Gene3D" id="3.90.550.10">
    <property type="entry name" value="Spore Coat Polysaccharide Biosynthesis Protein SpsA, Chain A"/>
    <property type="match status" value="1"/>
</dbReference>
<evidence type="ECO:0000256" key="2">
    <source>
        <dbReference type="ARBA" id="ARBA00022676"/>
    </source>
</evidence>
<accession>A0A6J6FQM3</accession>
<dbReference type="NCBIfam" id="TIGR03965">
    <property type="entry name" value="mycofact_glyco"/>
    <property type="match status" value="1"/>
</dbReference>
<reference evidence="5" key="1">
    <citation type="submission" date="2020-05" db="EMBL/GenBank/DDBJ databases">
        <authorList>
            <person name="Chiriac C."/>
            <person name="Salcher M."/>
            <person name="Ghai R."/>
            <person name="Kavagutti S V."/>
        </authorList>
    </citation>
    <scope>NUCLEOTIDE SEQUENCE</scope>
</reference>
<feature type="domain" description="Glycosyltransferase 2-like" evidence="4">
    <location>
        <begin position="111"/>
        <end position="249"/>
    </location>
</feature>
<dbReference type="PANTHER" id="PTHR43179:SF12">
    <property type="entry name" value="GALACTOFURANOSYLTRANSFERASE GLFT2"/>
    <property type="match status" value="1"/>
</dbReference>
<evidence type="ECO:0000259" key="4">
    <source>
        <dbReference type="Pfam" id="PF00535"/>
    </source>
</evidence>
<evidence type="ECO:0000256" key="1">
    <source>
        <dbReference type="ARBA" id="ARBA00006739"/>
    </source>
</evidence>
<dbReference type="Pfam" id="PF00535">
    <property type="entry name" value="Glycos_transf_2"/>
    <property type="match status" value="1"/>
</dbReference>
<proteinExistence type="inferred from homology"/>
<dbReference type="InterPro" id="IPR001173">
    <property type="entry name" value="Glyco_trans_2-like"/>
</dbReference>
<name>A0A6J6FQM3_9ZZZZ</name>
<dbReference type="PANTHER" id="PTHR43179">
    <property type="entry name" value="RHAMNOSYLTRANSFERASE WBBL"/>
    <property type="match status" value="1"/>
</dbReference>
<dbReference type="AlphaFoldDB" id="A0A6J6FQM3"/>
<evidence type="ECO:0000256" key="3">
    <source>
        <dbReference type="ARBA" id="ARBA00022679"/>
    </source>
</evidence>
<protein>
    <submittedName>
        <fullName evidence="5">Unannotated protein</fullName>
    </submittedName>
</protein>
<dbReference type="SUPFAM" id="SSF53448">
    <property type="entry name" value="Nucleotide-diphospho-sugar transferases"/>
    <property type="match status" value="1"/>
</dbReference>
<gene>
    <name evidence="5" type="ORF">UFOPK1762_01346</name>
</gene>